<gene>
    <name evidence="1" type="ORF">GCM10010993_17800</name>
</gene>
<proteinExistence type="predicted"/>
<accession>A0ABQ1MEN5</accession>
<evidence type="ECO:0000313" key="2">
    <source>
        <dbReference type="Proteomes" id="UP000635885"/>
    </source>
</evidence>
<organism evidence="1 2">
    <name type="scientific">Belliella aquatica</name>
    <dbReference type="NCBI Taxonomy" id="1323734"/>
    <lineage>
        <taxon>Bacteria</taxon>
        <taxon>Pseudomonadati</taxon>
        <taxon>Bacteroidota</taxon>
        <taxon>Cytophagia</taxon>
        <taxon>Cytophagales</taxon>
        <taxon>Cyclobacteriaceae</taxon>
        <taxon>Belliella</taxon>
    </lineage>
</organism>
<keyword evidence="2" id="KW-1185">Reference proteome</keyword>
<evidence type="ECO:0000313" key="1">
    <source>
        <dbReference type="EMBL" id="GGC39482.1"/>
    </source>
</evidence>
<dbReference type="Proteomes" id="UP000635885">
    <property type="component" value="Unassembled WGS sequence"/>
</dbReference>
<reference evidence="2" key="1">
    <citation type="journal article" date="2019" name="Int. J. Syst. Evol. Microbiol.">
        <title>The Global Catalogue of Microorganisms (GCM) 10K type strain sequencing project: providing services to taxonomists for standard genome sequencing and annotation.</title>
        <authorList>
            <consortium name="The Broad Institute Genomics Platform"/>
            <consortium name="The Broad Institute Genome Sequencing Center for Infectious Disease"/>
            <person name="Wu L."/>
            <person name="Ma J."/>
        </authorList>
    </citation>
    <scope>NUCLEOTIDE SEQUENCE [LARGE SCALE GENOMIC DNA]</scope>
    <source>
        <strain evidence="2">CGMCC 1.12479</strain>
    </source>
</reference>
<dbReference type="EMBL" id="BMFD01000005">
    <property type="protein sequence ID" value="GGC39482.1"/>
    <property type="molecule type" value="Genomic_DNA"/>
</dbReference>
<name>A0ABQ1MEN5_9BACT</name>
<comment type="caution">
    <text evidence="1">The sequence shown here is derived from an EMBL/GenBank/DDBJ whole genome shotgun (WGS) entry which is preliminary data.</text>
</comment>
<protein>
    <submittedName>
        <fullName evidence="1">Uncharacterized protein</fullName>
    </submittedName>
</protein>
<sequence length="281" mass="32589">MGGSISDLKIDKDGNIWIYTPGDKLYQMSSTGEVIKKYELKTEEIFEKNISLFGYFEIKDDILFAPTIPMTFQWTSLTIDEMASLSNLITYDLKEDTYEVISTFDKGYLGTNLNKMIMPSMILGKNGEVIINHNYKDIFVIQDGKQNSFEASFSGFSSDPPVSSMPDMFDDMNEIMRIMNYSDAYERIAYLPIHDKYMRLAKFEESPADGMDFDRTFLHSKWALIFLNDQFEKEGEIILPESETNGNYIFETKEGVWFSTDHPDNPNLDEEKFQFRLLKVK</sequence>